<proteinExistence type="inferred from homology"/>
<dbReference type="Pfam" id="PF02037">
    <property type="entry name" value="SAP"/>
    <property type="match status" value="1"/>
</dbReference>
<dbReference type="InterPro" id="IPR036361">
    <property type="entry name" value="SAP_dom_sf"/>
</dbReference>
<evidence type="ECO:0000256" key="2">
    <source>
        <dbReference type="ARBA" id="ARBA00046328"/>
    </source>
</evidence>
<gene>
    <name evidence="5" type="ORF">WICANDRAFT_86602</name>
</gene>
<dbReference type="PANTHER" id="PTHR46551">
    <property type="entry name" value="SAP DOMAIN-CONTAINING RIBONUCLEOPROTEIN"/>
    <property type="match status" value="1"/>
</dbReference>
<dbReference type="SUPFAM" id="SSF68906">
    <property type="entry name" value="SAP domain"/>
    <property type="match status" value="1"/>
</dbReference>
<evidence type="ECO:0000256" key="3">
    <source>
        <dbReference type="SAM" id="MobiDB-lite"/>
    </source>
</evidence>
<dbReference type="PROSITE" id="PS50800">
    <property type="entry name" value="SAP"/>
    <property type="match status" value="1"/>
</dbReference>
<comment type="similarity">
    <text evidence="2">Belongs to the SAP domain-containing ribonucleoprotein family.</text>
</comment>
<reference evidence="5 6" key="1">
    <citation type="journal article" date="2016" name="Proc. Natl. Acad. Sci. U.S.A.">
        <title>Comparative genomics of biotechnologically important yeasts.</title>
        <authorList>
            <person name="Riley R."/>
            <person name="Haridas S."/>
            <person name="Wolfe K.H."/>
            <person name="Lopes M.R."/>
            <person name="Hittinger C.T."/>
            <person name="Goeker M."/>
            <person name="Salamov A.A."/>
            <person name="Wisecaver J.H."/>
            <person name="Long T.M."/>
            <person name="Calvey C.H."/>
            <person name="Aerts A.L."/>
            <person name="Barry K.W."/>
            <person name="Choi C."/>
            <person name="Clum A."/>
            <person name="Coughlan A.Y."/>
            <person name="Deshpande S."/>
            <person name="Douglass A.P."/>
            <person name="Hanson S.J."/>
            <person name="Klenk H.-P."/>
            <person name="LaButti K.M."/>
            <person name="Lapidus A."/>
            <person name="Lindquist E.A."/>
            <person name="Lipzen A.M."/>
            <person name="Meier-Kolthoff J.P."/>
            <person name="Ohm R.A."/>
            <person name="Otillar R.P."/>
            <person name="Pangilinan J.L."/>
            <person name="Peng Y."/>
            <person name="Rokas A."/>
            <person name="Rosa C.A."/>
            <person name="Scheuner C."/>
            <person name="Sibirny A.A."/>
            <person name="Slot J.C."/>
            <person name="Stielow J.B."/>
            <person name="Sun H."/>
            <person name="Kurtzman C.P."/>
            <person name="Blackwell M."/>
            <person name="Grigoriev I.V."/>
            <person name="Jeffries T.W."/>
        </authorList>
    </citation>
    <scope>NUCLEOTIDE SEQUENCE [LARGE SCALE GENOMIC DNA]</scope>
    <source>
        <strain evidence="6">ATCC 58044 / CBS 1984 / NCYC 433 / NRRL Y-366-8</strain>
    </source>
</reference>
<protein>
    <recommendedName>
        <fullName evidence="4">SAP domain-containing protein</fullName>
    </recommendedName>
</protein>
<keyword evidence="6" id="KW-1185">Reference proteome</keyword>
<dbReference type="OrthoDB" id="3978722at2759"/>
<dbReference type="GO" id="GO:0005634">
    <property type="term" value="C:nucleus"/>
    <property type="evidence" value="ECO:0007669"/>
    <property type="project" value="TreeGrafter"/>
</dbReference>
<dbReference type="InterPro" id="IPR040746">
    <property type="entry name" value="THO1_MOS11_C"/>
</dbReference>
<feature type="region of interest" description="Disordered" evidence="3">
    <location>
        <begin position="13"/>
        <end position="97"/>
    </location>
</feature>
<feature type="compositionally biased region" description="Basic and acidic residues" evidence="3">
    <location>
        <begin position="83"/>
        <end position="97"/>
    </location>
</feature>
<dbReference type="Proteomes" id="UP000094112">
    <property type="component" value="Unassembled WGS sequence"/>
</dbReference>
<organism evidence="5 6">
    <name type="scientific">Wickerhamomyces anomalus (strain ATCC 58044 / CBS 1984 / NCYC 433 / NRRL Y-366-8)</name>
    <name type="common">Yeast</name>
    <name type="synonym">Hansenula anomala</name>
    <dbReference type="NCBI Taxonomy" id="683960"/>
    <lineage>
        <taxon>Eukaryota</taxon>
        <taxon>Fungi</taxon>
        <taxon>Dikarya</taxon>
        <taxon>Ascomycota</taxon>
        <taxon>Saccharomycotina</taxon>
        <taxon>Saccharomycetes</taxon>
        <taxon>Phaffomycetales</taxon>
        <taxon>Wickerhamomycetaceae</taxon>
        <taxon>Wickerhamomyces</taxon>
    </lineage>
</organism>
<evidence type="ECO:0000259" key="4">
    <source>
        <dbReference type="PROSITE" id="PS50800"/>
    </source>
</evidence>
<dbReference type="STRING" id="683960.A0A1E3P8F0"/>
<dbReference type="InterPro" id="IPR052240">
    <property type="entry name" value="SAP_domain_ribonucleoprotein"/>
</dbReference>
<name>A0A1E3P8F0_WICAA</name>
<dbReference type="Pfam" id="PF18592">
    <property type="entry name" value="Tho1_MOS11_C"/>
    <property type="match status" value="1"/>
</dbReference>
<dbReference type="AlphaFoldDB" id="A0A1E3P8F0"/>
<accession>A0A1E3P8F0</accession>
<dbReference type="InterPro" id="IPR003034">
    <property type="entry name" value="SAP_dom"/>
</dbReference>
<dbReference type="GO" id="GO:0016973">
    <property type="term" value="P:poly(A)+ mRNA export from nucleus"/>
    <property type="evidence" value="ECO:0007669"/>
    <property type="project" value="TreeGrafter"/>
</dbReference>
<dbReference type="RefSeq" id="XP_019040893.1">
    <property type="nucleotide sequence ID" value="XM_019186057.1"/>
</dbReference>
<evidence type="ECO:0000313" key="5">
    <source>
        <dbReference type="EMBL" id="ODQ61686.1"/>
    </source>
</evidence>
<dbReference type="SMART" id="SM00513">
    <property type="entry name" value="SAP"/>
    <property type="match status" value="1"/>
</dbReference>
<feature type="region of interest" description="Disordered" evidence="3">
    <location>
        <begin position="150"/>
        <end position="174"/>
    </location>
</feature>
<feature type="compositionally biased region" description="Basic residues" evidence="3">
    <location>
        <begin position="155"/>
        <end position="174"/>
    </location>
</feature>
<dbReference type="PANTHER" id="PTHR46551:SF1">
    <property type="entry name" value="SAP DOMAIN-CONTAINING RIBONUCLEOPROTEIN"/>
    <property type="match status" value="1"/>
</dbReference>
<feature type="domain" description="SAP" evidence="4">
    <location>
        <begin position="3"/>
        <end position="37"/>
    </location>
</feature>
<dbReference type="GeneID" id="30203303"/>
<evidence type="ECO:0000256" key="1">
    <source>
        <dbReference type="ARBA" id="ARBA00022553"/>
    </source>
</evidence>
<sequence>MAYSSLKVAELKEELTKRNLPTDGTKPQLIAKLEEDDSKKSSEGAATEEPIAGEEEPKQEELLEEEGGDAEQKQEETETPATESKKEDELTPEERKATAIEFLNKKIQRAKKFGTEEDVEEIKKSLQRVEKFGVELGTSLAREIGLTSKENLDGRRRHHNNHRGNRKFRGRGRR</sequence>
<dbReference type="EMBL" id="KV454208">
    <property type="protein sequence ID" value="ODQ61686.1"/>
    <property type="molecule type" value="Genomic_DNA"/>
</dbReference>
<keyword evidence="1" id="KW-0597">Phosphoprotein</keyword>
<dbReference type="Gene3D" id="1.10.720.30">
    <property type="entry name" value="SAP domain"/>
    <property type="match status" value="1"/>
</dbReference>
<evidence type="ECO:0000313" key="6">
    <source>
        <dbReference type="Proteomes" id="UP000094112"/>
    </source>
</evidence>